<evidence type="ECO:0000313" key="2">
    <source>
        <dbReference type="EMBL" id="MFC3230981.1"/>
    </source>
</evidence>
<feature type="transmembrane region" description="Helical" evidence="1">
    <location>
        <begin position="229"/>
        <end position="249"/>
    </location>
</feature>
<feature type="transmembrane region" description="Helical" evidence="1">
    <location>
        <begin position="375"/>
        <end position="400"/>
    </location>
</feature>
<sequence>MAAAGIAGRRPASRPVRRPWARPALVVLHRWAGLAMAAFLVMAGLTGSVIAFDSELDAWLNPDLFRSPGRGPPLPPDALAAAVEAALPGAIAVSVPLNLPPGEAARVTVRGRVDPVSGRPVALAYDEAFADPVTGALLGTRDTGACCSRQSIIPFLYRFHYMLQLPGEWGHLGRWLLGAVAVLWLLDCFVGAWLTLPRGRPFLAKWRIAWGVKRRAGFHRVNLDLHRAAGLWFWPVLLAVAVSSIYFNLYRELFRPVVELISPLTPSVYEMPAPPPSVVPPPFGFDEGLARAQAEARGRGWTQRPDRIYRSSRGIYAVTYRPSQHRRGVWLGTPVIDIDMRDGRVLQVHVPGEGTAGDVIMDLQMPLHSGELLGLPGRILVCAAGIAVAMLSVTGVILWWRKRTARRTVRLRHRLSPRA</sequence>
<keyword evidence="1" id="KW-0472">Membrane</keyword>
<evidence type="ECO:0000313" key="3">
    <source>
        <dbReference type="Proteomes" id="UP001595528"/>
    </source>
</evidence>
<feature type="transmembrane region" description="Helical" evidence="1">
    <location>
        <begin position="175"/>
        <end position="196"/>
    </location>
</feature>
<name>A0ABV7L8K6_9PROT</name>
<dbReference type="Pfam" id="PF03929">
    <property type="entry name" value="PepSY_TM"/>
    <property type="match status" value="1"/>
</dbReference>
<gene>
    <name evidence="2" type="ORF">ACFOGJ_27290</name>
</gene>
<keyword evidence="3" id="KW-1185">Reference proteome</keyword>
<dbReference type="EMBL" id="JBHRTR010000054">
    <property type="protein sequence ID" value="MFC3230981.1"/>
    <property type="molecule type" value="Genomic_DNA"/>
</dbReference>
<keyword evidence="1" id="KW-1133">Transmembrane helix</keyword>
<organism evidence="2 3">
    <name type="scientific">Marinibaculum pumilum</name>
    <dbReference type="NCBI Taxonomy" id="1766165"/>
    <lineage>
        <taxon>Bacteria</taxon>
        <taxon>Pseudomonadati</taxon>
        <taxon>Pseudomonadota</taxon>
        <taxon>Alphaproteobacteria</taxon>
        <taxon>Rhodospirillales</taxon>
        <taxon>Rhodospirillaceae</taxon>
        <taxon>Marinibaculum</taxon>
    </lineage>
</organism>
<dbReference type="InterPro" id="IPR005625">
    <property type="entry name" value="PepSY-ass_TM"/>
</dbReference>
<feature type="transmembrane region" description="Helical" evidence="1">
    <location>
        <begin position="31"/>
        <end position="52"/>
    </location>
</feature>
<keyword evidence="1" id="KW-0812">Transmembrane</keyword>
<dbReference type="PANTHER" id="PTHR34219">
    <property type="entry name" value="IRON-REGULATED INNER MEMBRANE PROTEIN-RELATED"/>
    <property type="match status" value="1"/>
</dbReference>
<evidence type="ECO:0000256" key="1">
    <source>
        <dbReference type="SAM" id="Phobius"/>
    </source>
</evidence>
<reference evidence="3" key="1">
    <citation type="journal article" date="2019" name="Int. J. Syst. Evol. Microbiol.">
        <title>The Global Catalogue of Microorganisms (GCM) 10K type strain sequencing project: providing services to taxonomists for standard genome sequencing and annotation.</title>
        <authorList>
            <consortium name="The Broad Institute Genomics Platform"/>
            <consortium name="The Broad Institute Genome Sequencing Center for Infectious Disease"/>
            <person name="Wu L."/>
            <person name="Ma J."/>
        </authorList>
    </citation>
    <scope>NUCLEOTIDE SEQUENCE [LARGE SCALE GENOMIC DNA]</scope>
    <source>
        <strain evidence="3">KCTC 42964</strain>
    </source>
</reference>
<dbReference type="PANTHER" id="PTHR34219:SF5">
    <property type="entry name" value="BLR4505 PROTEIN"/>
    <property type="match status" value="1"/>
</dbReference>
<comment type="caution">
    <text evidence="2">The sequence shown here is derived from an EMBL/GenBank/DDBJ whole genome shotgun (WGS) entry which is preliminary data.</text>
</comment>
<dbReference type="Proteomes" id="UP001595528">
    <property type="component" value="Unassembled WGS sequence"/>
</dbReference>
<accession>A0ABV7L8K6</accession>
<dbReference type="RefSeq" id="WP_379906450.1">
    <property type="nucleotide sequence ID" value="NZ_JBHRTR010000054.1"/>
</dbReference>
<proteinExistence type="predicted"/>
<protein>
    <submittedName>
        <fullName evidence="2">PepSY-associated TM helix domain-containing protein</fullName>
    </submittedName>
</protein>